<evidence type="ECO:0000313" key="2">
    <source>
        <dbReference type="EMBL" id="GAA1909553.1"/>
    </source>
</evidence>
<keyword evidence="3" id="KW-1185">Reference proteome</keyword>
<dbReference type="EMBL" id="BAAALV010000002">
    <property type="protein sequence ID" value="GAA1909553.1"/>
    <property type="molecule type" value="Genomic_DNA"/>
</dbReference>
<accession>A0ABP5ABU8</accession>
<dbReference type="Proteomes" id="UP001500784">
    <property type="component" value="Unassembled WGS sequence"/>
</dbReference>
<evidence type="ECO:0000313" key="3">
    <source>
        <dbReference type="Proteomes" id="UP001500784"/>
    </source>
</evidence>
<protein>
    <submittedName>
        <fullName evidence="2">DUF2945 domain-containing protein</fullName>
    </submittedName>
</protein>
<gene>
    <name evidence="2" type="ORF">GCM10009688_12680</name>
</gene>
<dbReference type="InterPro" id="IPR021331">
    <property type="entry name" value="Hva1_TUDOR"/>
</dbReference>
<evidence type="ECO:0000259" key="1">
    <source>
        <dbReference type="Pfam" id="PF11160"/>
    </source>
</evidence>
<reference evidence="3" key="1">
    <citation type="journal article" date="2019" name="Int. J. Syst. Evol. Microbiol.">
        <title>The Global Catalogue of Microorganisms (GCM) 10K type strain sequencing project: providing services to taxonomists for standard genome sequencing and annotation.</title>
        <authorList>
            <consortium name="The Broad Institute Genomics Platform"/>
            <consortium name="The Broad Institute Genome Sequencing Center for Infectious Disease"/>
            <person name="Wu L."/>
            <person name="Ma J."/>
        </authorList>
    </citation>
    <scope>NUCLEOTIDE SEQUENCE [LARGE SCALE GENOMIC DNA]</scope>
    <source>
        <strain evidence="3">JCM 13316</strain>
    </source>
</reference>
<sequence>MTLRMSEEFKVGDRVRWNSRTGAVTGEVTEVHTADFEFMGRRRLCTEEDPQYKVRSDSTALHAVHRAGALRRLG</sequence>
<name>A0ABP5ABU8_9MICC</name>
<comment type="caution">
    <text evidence="2">The sequence shown here is derived from an EMBL/GenBank/DDBJ whole genome shotgun (WGS) entry which is preliminary data.</text>
</comment>
<dbReference type="Gene3D" id="2.30.30.1060">
    <property type="match status" value="1"/>
</dbReference>
<proteinExistence type="predicted"/>
<feature type="domain" description="Hypervirulence associated protein TUDOR" evidence="1">
    <location>
        <begin position="12"/>
        <end position="70"/>
    </location>
</feature>
<dbReference type="Pfam" id="PF11160">
    <property type="entry name" value="Hva1_TUDOR"/>
    <property type="match status" value="1"/>
</dbReference>
<organism evidence="2 3">
    <name type="scientific">Arthrobacter gandavensis</name>
    <dbReference type="NCBI Taxonomy" id="169960"/>
    <lineage>
        <taxon>Bacteria</taxon>
        <taxon>Bacillati</taxon>
        <taxon>Actinomycetota</taxon>
        <taxon>Actinomycetes</taxon>
        <taxon>Micrococcales</taxon>
        <taxon>Micrococcaceae</taxon>
        <taxon>Arthrobacter</taxon>
    </lineage>
</organism>